<protein>
    <submittedName>
        <fullName evidence="5">tRNA threonylcarbamoyladenosine biosynthesis protein TsaB</fullName>
    </submittedName>
</protein>
<dbReference type="GO" id="GO:0005829">
    <property type="term" value="C:cytosol"/>
    <property type="evidence" value="ECO:0007669"/>
    <property type="project" value="TreeGrafter"/>
</dbReference>
<accession>A0A3B0Z8L5</accession>
<evidence type="ECO:0000259" key="4">
    <source>
        <dbReference type="Pfam" id="PF00814"/>
    </source>
</evidence>
<evidence type="ECO:0000256" key="2">
    <source>
        <dbReference type="ARBA" id="ARBA00022490"/>
    </source>
</evidence>
<dbReference type="InterPro" id="IPR022496">
    <property type="entry name" value="T6A_TsaB"/>
</dbReference>
<dbReference type="InterPro" id="IPR043129">
    <property type="entry name" value="ATPase_NBD"/>
</dbReference>
<evidence type="ECO:0000256" key="1">
    <source>
        <dbReference type="ARBA" id="ARBA00004496"/>
    </source>
</evidence>
<dbReference type="PANTHER" id="PTHR11735:SF11">
    <property type="entry name" value="TRNA THREONYLCARBAMOYLADENOSINE BIOSYNTHESIS PROTEIN TSAB"/>
    <property type="match status" value="1"/>
</dbReference>
<evidence type="ECO:0000313" key="5">
    <source>
        <dbReference type="EMBL" id="VAW83882.1"/>
    </source>
</evidence>
<dbReference type="CDD" id="cd24032">
    <property type="entry name" value="ASKHA_NBD_TsaB"/>
    <property type="match status" value="1"/>
</dbReference>
<dbReference type="EMBL" id="UOFP01000011">
    <property type="protein sequence ID" value="VAW83882.1"/>
    <property type="molecule type" value="Genomic_DNA"/>
</dbReference>
<dbReference type="Pfam" id="PF00814">
    <property type="entry name" value="TsaD"/>
    <property type="match status" value="1"/>
</dbReference>
<dbReference type="NCBIfam" id="TIGR03725">
    <property type="entry name" value="T6A_YeaZ"/>
    <property type="match status" value="1"/>
</dbReference>
<keyword evidence="2" id="KW-0963">Cytoplasm</keyword>
<comment type="subcellular location">
    <subcellularLocation>
        <location evidence="1">Cytoplasm</location>
    </subcellularLocation>
</comment>
<evidence type="ECO:0000256" key="3">
    <source>
        <dbReference type="ARBA" id="ARBA00022694"/>
    </source>
</evidence>
<dbReference type="GO" id="GO:0002949">
    <property type="term" value="P:tRNA threonylcarbamoyladenosine modification"/>
    <property type="evidence" value="ECO:0007669"/>
    <property type="project" value="InterPro"/>
</dbReference>
<dbReference type="PANTHER" id="PTHR11735">
    <property type="entry name" value="TRNA N6-ADENOSINE THREONYLCARBAMOYLTRANSFERASE"/>
    <property type="match status" value="1"/>
</dbReference>
<gene>
    <name evidence="5" type="ORF">MNBD_GAMMA18-761</name>
</gene>
<dbReference type="SUPFAM" id="SSF53067">
    <property type="entry name" value="Actin-like ATPase domain"/>
    <property type="match status" value="2"/>
</dbReference>
<sequence length="226" mass="23854">MSCNKILAIETSTTACSAALQVGDEVAEIFKVAPRQHSNLILSMVDQLLVEAGISLTQLDSIAFARGPGAFTGLRIAAGVVQGMAFASDLPVTPVSTLAAMAHGAFRDYGAQRVLVANDAGMNEVYFGAYFIPAFGQIELQGKECVTPLSKAPELNDDEWLALGSGWESADQIPKGLAGQLTQTVTAYYPQAKDVVHLAQSVFANGGYVSAEEAVPIYLRDKIVGN</sequence>
<proteinExistence type="predicted"/>
<organism evidence="5">
    <name type="scientific">hydrothermal vent metagenome</name>
    <dbReference type="NCBI Taxonomy" id="652676"/>
    <lineage>
        <taxon>unclassified sequences</taxon>
        <taxon>metagenomes</taxon>
        <taxon>ecological metagenomes</taxon>
    </lineage>
</organism>
<dbReference type="AlphaFoldDB" id="A0A3B0Z8L5"/>
<name>A0A3B0Z8L5_9ZZZZ</name>
<dbReference type="FunFam" id="3.30.420.40:FF:000097">
    <property type="entry name" value="tRNA threonylcarbamoyladenosine biosynthesis protein TsaB"/>
    <property type="match status" value="1"/>
</dbReference>
<feature type="domain" description="Gcp-like" evidence="4">
    <location>
        <begin position="32"/>
        <end position="130"/>
    </location>
</feature>
<dbReference type="Gene3D" id="3.30.420.40">
    <property type="match status" value="2"/>
</dbReference>
<dbReference type="InterPro" id="IPR000905">
    <property type="entry name" value="Gcp-like_dom"/>
</dbReference>
<reference evidence="5" key="1">
    <citation type="submission" date="2018-06" db="EMBL/GenBank/DDBJ databases">
        <authorList>
            <person name="Zhirakovskaya E."/>
        </authorList>
    </citation>
    <scope>NUCLEOTIDE SEQUENCE</scope>
</reference>
<keyword evidence="3" id="KW-0819">tRNA processing</keyword>